<sequence length="885" mass="101208">MATTSREDDLRTIRSGAKRRKEGIGKTDLSTSSKDSKSEDGVDHRLPERVLARGFFPKDARLNIYSSPEILGEIAEFLGGSSDFERLLKSQFGKLFKYPRKSYPIRKNDSKPVWNSLFGSKEDVTVTDVLDMLRKDVKMPDDEKMSCWKRFCLVLILLVDGVIVCSNKYLNITQEYVKMLDDVRFFLSYPWGRVAFKTTMERFGPPTLSDTDPITELRARLRQRSSCCYGFPLALQSLAFEAIPLIVSKLPDPEDKRDYTQMTYDELGTKLILHQKDIIQVESDEHRVMRAWNADEKVDYMEKLLIEGHEFTESEWPGGDTETTGLVPVTPGFVKKVPTRRGGVKKEPARRERVKKEPVNRGGHEEKNQEDAAVIKNDGETIDMLKKFIVEQHKETASTLKREMVQLFEGLMKCECGGLRSSKDNTMEKQLEDVEHNTTMEPKEDGIANTTMEQNQEDDKSDDDVISLETGNKKRKRTEEEVDDFVLYERNRWDKAYKGVEDIIGLVDNVELPPDQDTTKDSCLEYGYKGVEVNFEKDDNVDLQPNEETAKDNSSQGMKYDNEFETGYDSPFAEHNALAIVPSGLEIGHEETCRGLENINEEENLAPEEVVSDCKTPKEMEKDCKRVPCASRFVKGGEYTGDPKLKALFASKVKKPVYHPLSSVNLKDFDVLKQLLLDNEELTFAIVTKHIVSFRFFLDIAEANKPLETEVIMAMMWRRRHGLYNTAGAAFVDTWFLTLLNEKYTDFKACKNKKKFNWGVNIRAFVAGRAKGRAPTTFLQYTHLVYIPMKWYTTLRLHTIQVVGKKFTKNFSIDPLTLEKVTRVYQNQRGGDSGPLATKYLEMHSFGLDIEEMGEITEEVVDELRKGYALDAYAEFIESAEATKA</sequence>
<feature type="domain" description="Ubiquitin-like protease family profile" evidence="4">
    <location>
        <begin position="806"/>
        <end position="878"/>
    </location>
</feature>
<feature type="region of interest" description="Disordered" evidence="3">
    <location>
        <begin position="1"/>
        <end position="43"/>
    </location>
</feature>
<name>A0A7G2E613_ARATH</name>
<keyword evidence="1" id="KW-0645">Protease</keyword>
<feature type="compositionally biased region" description="Acidic residues" evidence="3">
    <location>
        <begin position="455"/>
        <end position="466"/>
    </location>
</feature>
<keyword evidence="2" id="KW-0378">Hydrolase</keyword>
<dbReference type="AlphaFoldDB" id="A0A7G2E613"/>
<dbReference type="GO" id="GO:0006508">
    <property type="term" value="P:proteolysis"/>
    <property type="evidence" value="ECO:0007669"/>
    <property type="project" value="UniProtKB-KW"/>
</dbReference>
<feature type="compositionally biased region" description="Basic and acidic residues" evidence="3">
    <location>
        <begin position="34"/>
        <end position="43"/>
    </location>
</feature>
<evidence type="ECO:0000256" key="1">
    <source>
        <dbReference type="ARBA" id="ARBA00022670"/>
    </source>
</evidence>
<dbReference type="GO" id="GO:0008234">
    <property type="term" value="F:cysteine-type peptidase activity"/>
    <property type="evidence" value="ECO:0007669"/>
    <property type="project" value="InterPro"/>
</dbReference>
<proteinExistence type="predicted"/>
<feature type="region of interest" description="Disordered" evidence="3">
    <location>
        <begin position="338"/>
        <end position="372"/>
    </location>
</feature>
<dbReference type="InterPro" id="IPR003653">
    <property type="entry name" value="Peptidase_C48_C"/>
</dbReference>
<feature type="domain" description="Ubiquitin-like protease family profile" evidence="4">
    <location>
        <begin position="708"/>
        <end position="791"/>
    </location>
</feature>
<evidence type="ECO:0000259" key="4">
    <source>
        <dbReference type="Pfam" id="PF02902"/>
    </source>
</evidence>
<dbReference type="EMBL" id="LR881467">
    <property type="protein sequence ID" value="CAD5318409.1"/>
    <property type="molecule type" value="Genomic_DNA"/>
</dbReference>
<dbReference type="PANTHER" id="PTHR48449:SF1">
    <property type="entry name" value="DUF1985 DOMAIN-CONTAINING PROTEIN"/>
    <property type="match status" value="1"/>
</dbReference>
<feature type="compositionally biased region" description="Basic and acidic residues" evidence="3">
    <location>
        <begin position="1"/>
        <end position="12"/>
    </location>
</feature>
<accession>A0A7G2E613</accession>
<feature type="domain" description="DUF1985" evidence="5">
    <location>
        <begin position="106"/>
        <end position="201"/>
    </location>
</feature>
<evidence type="ECO:0000313" key="7">
    <source>
        <dbReference type="Proteomes" id="UP000516314"/>
    </source>
</evidence>
<evidence type="ECO:0000259" key="5">
    <source>
        <dbReference type="Pfam" id="PF09331"/>
    </source>
</evidence>
<gene>
    <name evidence="6" type="ORF">AT9943_LOCUS6644</name>
</gene>
<dbReference type="Pfam" id="PF02902">
    <property type="entry name" value="Peptidase_C48"/>
    <property type="match status" value="2"/>
</dbReference>
<reference evidence="6 7" key="1">
    <citation type="submission" date="2020-09" db="EMBL/GenBank/DDBJ databases">
        <authorList>
            <person name="Ashkenazy H."/>
        </authorList>
    </citation>
    <scope>NUCLEOTIDE SEQUENCE [LARGE SCALE GENOMIC DNA]</scope>
    <source>
        <strain evidence="7">cv. Cdm-0</strain>
    </source>
</reference>
<dbReference type="InterPro" id="IPR015410">
    <property type="entry name" value="DUF1985"/>
</dbReference>
<dbReference type="PANTHER" id="PTHR48449">
    <property type="entry name" value="DUF1985 DOMAIN-CONTAINING PROTEIN"/>
    <property type="match status" value="1"/>
</dbReference>
<dbReference type="Proteomes" id="UP000516314">
    <property type="component" value="Chromosome 2"/>
</dbReference>
<evidence type="ECO:0000313" key="6">
    <source>
        <dbReference type="EMBL" id="CAD5318409.1"/>
    </source>
</evidence>
<protein>
    <submittedName>
        <fullName evidence="6">(thale cress) hypothetical protein</fullName>
    </submittedName>
</protein>
<feature type="region of interest" description="Disordered" evidence="3">
    <location>
        <begin position="441"/>
        <end position="475"/>
    </location>
</feature>
<evidence type="ECO:0000256" key="2">
    <source>
        <dbReference type="ARBA" id="ARBA00022801"/>
    </source>
</evidence>
<feature type="compositionally biased region" description="Basic and acidic residues" evidence="3">
    <location>
        <begin position="344"/>
        <end position="370"/>
    </location>
</feature>
<organism evidence="6 7">
    <name type="scientific">Arabidopsis thaliana</name>
    <name type="common">Mouse-ear cress</name>
    <dbReference type="NCBI Taxonomy" id="3702"/>
    <lineage>
        <taxon>Eukaryota</taxon>
        <taxon>Viridiplantae</taxon>
        <taxon>Streptophyta</taxon>
        <taxon>Embryophyta</taxon>
        <taxon>Tracheophyta</taxon>
        <taxon>Spermatophyta</taxon>
        <taxon>Magnoliopsida</taxon>
        <taxon>eudicotyledons</taxon>
        <taxon>Gunneridae</taxon>
        <taxon>Pentapetalae</taxon>
        <taxon>rosids</taxon>
        <taxon>malvids</taxon>
        <taxon>Brassicales</taxon>
        <taxon>Brassicaceae</taxon>
        <taxon>Camelineae</taxon>
        <taxon>Arabidopsis</taxon>
    </lineage>
</organism>
<evidence type="ECO:0000256" key="3">
    <source>
        <dbReference type="SAM" id="MobiDB-lite"/>
    </source>
</evidence>
<dbReference type="Pfam" id="PF09331">
    <property type="entry name" value="DUF1985"/>
    <property type="match status" value="1"/>
</dbReference>